<dbReference type="Pfam" id="PF04082">
    <property type="entry name" value="Fungal_trans"/>
    <property type="match status" value="1"/>
</dbReference>
<dbReference type="PROSITE" id="PS00028">
    <property type="entry name" value="ZINC_FINGER_C2H2_1"/>
    <property type="match status" value="2"/>
</dbReference>
<dbReference type="GO" id="GO:0003677">
    <property type="term" value="F:DNA binding"/>
    <property type="evidence" value="ECO:0007669"/>
    <property type="project" value="InterPro"/>
</dbReference>
<comment type="caution">
    <text evidence="12">The sequence shown here is derived from an EMBL/GenBank/DDBJ whole genome shotgun (WGS) entry which is preliminary data.</text>
</comment>
<keyword evidence="6" id="KW-0539">Nucleus</keyword>
<dbReference type="PROSITE" id="PS00463">
    <property type="entry name" value="ZN2_CY6_FUNGAL_1"/>
    <property type="match status" value="1"/>
</dbReference>
<evidence type="ECO:0000256" key="3">
    <source>
        <dbReference type="ARBA" id="ARBA00022833"/>
    </source>
</evidence>
<dbReference type="SUPFAM" id="SSF57667">
    <property type="entry name" value="beta-beta-alpha zinc fingers"/>
    <property type="match status" value="1"/>
</dbReference>
<dbReference type="PROSITE" id="PS51502">
    <property type="entry name" value="S_R_A_B_BARREL"/>
    <property type="match status" value="1"/>
</dbReference>
<dbReference type="GO" id="GO:0008270">
    <property type="term" value="F:zinc ion binding"/>
    <property type="evidence" value="ECO:0007669"/>
    <property type="project" value="UniProtKB-KW"/>
</dbReference>
<keyword evidence="2 7" id="KW-0863">Zinc-finger</keyword>
<evidence type="ECO:0000256" key="4">
    <source>
        <dbReference type="ARBA" id="ARBA00023015"/>
    </source>
</evidence>
<evidence type="ECO:0000259" key="9">
    <source>
        <dbReference type="PROSITE" id="PS50048"/>
    </source>
</evidence>
<organism evidence="12 13">
    <name type="scientific">Fusarium oxysporum f. sp. conglutinans</name>
    <dbReference type="NCBI Taxonomy" id="100902"/>
    <lineage>
        <taxon>Eukaryota</taxon>
        <taxon>Fungi</taxon>
        <taxon>Dikarya</taxon>
        <taxon>Ascomycota</taxon>
        <taxon>Pezizomycotina</taxon>
        <taxon>Sordariomycetes</taxon>
        <taxon>Hypocreomycetidae</taxon>
        <taxon>Hypocreales</taxon>
        <taxon>Nectriaceae</taxon>
        <taxon>Fusarium</taxon>
        <taxon>Fusarium oxysporum species complex</taxon>
    </lineage>
</organism>
<keyword evidence="5" id="KW-0804">Transcription</keyword>
<dbReference type="Gene3D" id="4.10.240.10">
    <property type="entry name" value="Zn(2)-C6 fungal-type DNA-binding domain"/>
    <property type="match status" value="1"/>
</dbReference>
<feature type="domain" description="C2H2-type" evidence="10">
    <location>
        <begin position="106"/>
        <end position="133"/>
    </location>
</feature>
<evidence type="ECO:0008006" key="14">
    <source>
        <dbReference type="Google" id="ProtNLM"/>
    </source>
</evidence>
<dbReference type="InterPro" id="IPR013087">
    <property type="entry name" value="Znf_C2H2_type"/>
</dbReference>
<reference evidence="12 13" key="1">
    <citation type="journal article" date="2020" name="bioRxiv">
        <title>A chromosome-scale genome assembly for the Fusarium oxysporum strain Fo5176 to establish a model Arabidopsis-fungal pathosystem.</title>
        <authorList>
            <person name="Fokkens L."/>
            <person name="Guo L."/>
            <person name="Dora S."/>
            <person name="Wang B."/>
            <person name="Ye K."/>
            <person name="Sanchez-Rodriguez C."/>
            <person name="Croll D."/>
        </authorList>
    </citation>
    <scope>NUCLEOTIDE SEQUENCE [LARGE SCALE GENOMIC DNA]</scope>
    <source>
        <strain evidence="12 13">Fo5176</strain>
    </source>
</reference>
<dbReference type="SMART" id="SM00066">
    <property type="entry name" value="GAL4"/>
    <property type="match status" value="1"/>
</dbReference>
<keyword evidence="3" id="KW-0862">Zinc</keyword>
<dbReference type="InterPro" id="IPR001138">
    <property type="entry name" value="Zn2Cys6_DnaBD"/>
</dbReference>
<dbReference type="GO" id="GO:0006351">
    <property type="term" value="P:DNA-templated transcription"/>
    <property type="evidence" value="ECO:0007669"/>
    <property type="project" value="InterPro"/>
</dbReference>
<feature type="domain" description="Zn(2)-C6 fungal-type" evidence="9">
    <location>
        <begin position="177"/>
        <end position="206"/>
    </location>
</feature>
<dbReference type="InterPro" id="IPR013097">
    <property type="entry name" value="Dabb"/>
</dbReference>
<dbReference type="InterPro" id="IPR007219">
    <property type="entry name" value="XnlR_reg_dom"/>
</dbReference>
<dbReference type="CDD" id="cd00067">
    <property type="entry name" value="GAL4"/>
    <property type="match status" value="1"/>
</dbReference>
<keyword evidence="4" id="KW-0805">Transcription regulation</keyword>
<evidence type="ECO:0000256" key="5">
    <source>
        <dbReference type="ARBA" id="ARBA00023163"/>
    </source>
</evidence>
<sequence length="1012" mass="111900">MAATEQNGIDILCDAAGSDMLLSSLFSLAAPVSVADSNQRAQPPLQQEQHELQHSLPPASPSKHQIFQQQLDPALQQHQGETPQRIASTLPAKRKLSDVSASSPSHVCHICRRVYERADHLTRHLRSHENARPYQCTRCPKRFNRADLLTRHETTHDRDGTAKDRPFIRRSDRAAEACLNCAASKAKCEDQKPCSRCRSKSLTCQMPVRRGNQYRTSESQAGMSPSDSSMVASTTGNDSQVFTAGEATYALPQSAIAHQGHAVDATVDYSVASFLGAPRLEDSPVESLFFAATQSIFPEIEFSWDVDFGSYKIPGLGVTARNPQSGNVGKRTSRQGRKDTVSVDAPLQCSVWLYEPEANGQAGSSVSRSAIVSPYLRDSMFAMVLANNPTPHRVPTFPSAELLGYMIETYFKSEDPKSEAFIHRSSFDPSATSQELFSAVVSSGASCISTPAIWQFGLALDELTASVIGKRLESSCLAVRDITFLQASVLHLETGQWSGFNRQTEVAESFAPQLLTLLRKTGKLSFTSDLTTHTPNAGDSSETLESKWQTFTTIESYKRLAIRAFLHDMQTSIVSWKGPTLAYSQLDFALPAARDLWKASNSQIWWDLNLAKGSFPPTGFPRLSDVRDCQFVMTEQNTWVDTESCCKAALHGLWGQIWTYRNAVAQCHHAAPGRPGSDVPEWARSLYQELYEGLRKLSTQLKSAQTPKPELSLLSDFFMMIIHVSLDDVQRLAGRKGDEESRRAMQLLESTWLPGPESRYAAWHAGQVLRHAQECIPTTLRGFNAMVVYLASLTLWAYGLLLQRTANGDQGMGQEVLPLNEPETRETTMFLELGQGTPSLSSPEGLRLQLEPVSNYVAVLSLARLIFRQNYPVAKLGESGVIPEPTDLPCTEIPTVKMANRVHRITMFKLPSKDEQAKLLDQYHKLNASQQKDGKPYILSMVVGAADEDARSQGYTFVSKTEFASMEDMKYYDEGCQAHQALKDFVKGSLNPQGVMTVYFKPQAVGGADHTS</sequence>
<evidence type="ECO:0000259" key="10">
    <source>
        <dbReference type="PROSITE" id="PS50157"/>
    </source>
</evidence>
<dbReference type="Gene3D" id="3.30.70.100">
    <property type="match status" value="1"/>
</dbReference>
<evidence type="ECO:0000259" key="11">
    <source>
        <dbReference type="PROSITE" id="PS51502"/>
    </source>
</evidence>
<dbReference type="SMART" id="SM00355">
    <property type="entry name" value="ZnF_C2H2"/>
    <property type="match status" value="2"/>
</dbReference>
<dbReference type="FunFam" id="3.30.160.60:FF:000446">
    <property type="entry name" value="Zinc finger protein"/>
    <property type="match status" value="1"/>
</dbReference>
<evidence type="ECO:0000256" key="1">
    <source>
        <dbReference type="ARBA" id="ARBA00022723"/>
    </source>
</evidence>
<dbReference type="PANTHER" id="PTHR47660">
    <property type="entry name" value="TRANSCRIPTION FACTOR WITH C2H2 AND ZN(2)-CYS(6) DNA BINDING DOMAIN (EUROFUNG)-RELATED-RELATED"/>
    <property type="match status" value="1"/>
</dbReference>
<dbReference type="Pfam" id="PF00172">
    <property type="entry name" value="Zn_clus"/>
    <property type="match status" value="1"/>
</dbReference>
<evidence type="ECO:0000313" key="13">
    <source>
        <dbReference type="Proteomes" id="UP000593570"/>
    </source>
</evidence>
<dbReference type="SUPFAM" id="SSF54909">
    <property type="entry name" value="Dimeric alpha+beta barrel"/>
    <property type="match status" value="1"/>
</dbReference>
<proteinExistence type="predicted"/>
<dbReference type="SUPFAM" id="SSF57701">
    <property type="entry name" value="Zn2/Cys6 DNA-binding domain"/>
    <property type="match status" value="1"/>
</dbReference>
<feature type="region of interest" description="Disordered" evidence="8">
    <location>
        <begin position="213"/>
        <end position="235"/>
    </location>
</feature>
<dbReference type="PROSITE" id="PS50157">
    <property type="entry name" value="ZINC_FINGER_C2H2_2"/>
    <property type="match status" value="2"/>
</dbReference>
<evidence type="ECO:0000256" key="6">
    <source>
        <dbReference type="ARBA" id="ARBA00023242"/>
    </source>
</evidence>
<keyword evidence="1" id="KW-0479">Metal-binding</keyword>
<dbReference type="Pfam" id="PF00096">
    <property type="entry name" value="zf-C2H2"/>
    <property type="match status" value="2"/>
</dbReference>
<dbReference type="PANTHER" id="PTHR47660:SF2">
    <property type="entry name" value="TRANSCRIPTION FACTOR WITH C2H2 AND ZN(2)-CYS(6) DNA BINDING DOMAIN (EUROFUNG)"/>
    <property type="match status" value="1"/>
</dbReference>
<gene>
    <name evidence="12" type="ORF">HZS61_015164</name>
</gene>
<dbReference type="AlphaFoldDB" id="A0A8H6LJ88"/>
<evidence type="ECO:0000313" key="12">
    <source>
        <dbReference type="EMBL" id="KAF6520906.1"/>
    </source>
</evidence>
<accession>A0A8H6LJ88</accession>
<dbReference type="PROSITE" id="PS50048">
    <property type="entry name" value="ZN2_CY6_FUNGAL_2"/>
    <property type="match status" value="1"/>
</dbReference>
<feature type="domain" description="C2H2-type" evidence="10">
    <location>
        <begin position="134"/>
        <end position="161"/>
    </location>
</feature>
<dbReference type="GO" id="GO:0000981">
    <property type="term" value="F:DNA-binding transcription factor activity, RNA polymerase II-specific"/>
    <property type="evidence" value="ECO:0007669"/>
    <property type="project" value="InterPro"/>
</dbReference>
<dbReference type="SMART" id="SM00886">
    <property type="entry name" value="Dabb"/>
    <property type="match status" value="1"/>
</dbReference>
<dbReference type="InterPro" id="IPR011008">
    <property type="entry name" value="Dimeric_a/b-barrel"/>
</dbReference>
<feature type="domain" description="Stress-response A/B barrel" evidence="11">
    <location>
        <begin position="902"/>
        <end position="1000"/>
    </location>
</feature>
<dbReference type="InterPro" id="IPR036864">
    <property type="entry name" value="Zn2-C6_fun-type_DNA-bd_sf"/>
</dbReference>
<dbReference type="EMBL" id="JACDXP010000007">
    <property type="protein sequence ID" value="KAF6520906.1"/>
    <property type="molecule type" value="Genomic_DNA"/>
</dbReference>
<name>A0A8H6LJ88_FUSOX</name>
<dbReference type="Pfam" id="PF07876">
    <property type="entry name" value="Dabb"/>
    <property type="match status" value="1"/>
</dbReference>
<protein>
    <recommendedName>
        <fullName evidence="14">Stress-response A/B barrel domain-containing protein</fullName>
    </recommendedName>
</protein>
<dbReference type="Gene3D" id="3.30.160.60">
    <property type="entry name" value="Classic Zinc Finger"/>
    <property type="match status" value="2"/>
</dbReference>
<evidence type="ECO:0000256" key="7">
    <source>
        <dbReference type="PROSITE-ProRule" id="PRU00042"/>
    </source>
</evidence>
<evidence type="ECO:0000256" key="8">
    <source>
        <dbReference type="SAM" id="MobiDB-lite"/>
    </source>
</evidence>
<dbReference type="InterPro" id="IPR036236">
    <property type="entry name" value="Znf_C2H2_sf"/>
</dbReference>
<evidence type="ECO:0000256" key="2">
    <source>
        <dbReference type="ARBA" id="ARBA00022771"/>
    </source>
</evidence>
<dbReference type="Proteomes" id="UP000593570">
    <property type="component" value="Unassembled WGS sequence"/>
</dbReference>
<feature type="region of interest" description="Disordered" evidence="8">
    <location>
        <begin position="37"/>
        <end position="62"/>
    </location>
</feature>